<gene>
    <name evidence="2" type="ORF">HDF23_000517</name>
</gene>
<dbReference type="PANTHER" id="PTHR11552">
    <property type="entry name" value="GLUCOSE-METHANOL-CHOLINE GMC OXIDOREDUCTASE"/>
    <property type="match status" value="1"/>
</dbReference>
<accession>A0ABR6PDG0</accession>
<dbReference type="Proteomes" id="UP000541583">
    <property type="component" value="Unassembled WGS sequence"/>
</dbReference>
<dbReference type="GO" id="GO:0008812">
    <property type="term" value="F:choline dehydrogenase activity"/>
    <property type="evidence" value="ECO:0007669"/>
    <property type="project" value="UniProtKB-EC"/>
</dbReference>
<keyword evidence="2" id="KW-0560">Oxidoreductase</keyword>
<evidence type="ECO:0000313" key="3">
    <source>
        <dbReference type="Proteomes" id="UP000541583"/>
    </source>
</evidence>
<evidence type="ECO:0000256" key="1">
    <source>
        <dbReference type="ARBA" id="ARBA00010790"/>
    </source>
</evidence>
<comment type="similarity">
    <text evidence="1">Belongs to the GMC oxidoreductase family.</text>
</comment>
<dbReference type="EMBL" id="JACHCB010000001">
    <property type="protein sequence ID" value="MBB6107787.1"/>
    <property type="molecule type" value="Genomic_DNA"/>
</dbReference>
<organism evidence="2 3">
    <name type="scientific">Mucilaginibacter lappiensis</name>
    <dbReference type="NCBI Taxonomy" id="354630"/>
    <lineage>
        <taxon>Bacteria</taxon>
        <taxon>Pseudomonadati</taxon>
        <taxon>Bacteroidota</taxon>
        <taxon>Sphingobacteriia</taxon>
        <taxon>Sphingobacteriales</taxon>
        <taxon>Sphingobacteriaceae</taxon>
        <taxon>Mucilaginibacter</taxon>
    </lineage>
</organism>
<dbReference type="SUPFAM" id="SSF51905">
    <property type="entry name" value="FAD/NAD(P)-binding domain"/>
    <property type="match status" value="1"/>
</dbReference>
<comment type="caution">
    <text evidence="2">The sequence shown here is derived from an EMBL/GenBank/DDBJ whole genome shotgun (WGS) entry which is preliminary data.</text>
</comment>
<dbReference type="PANTHER" id="PTHR11552:SF147">
    <property type="entry name" value="CHOLINE DEHYDROGENASE, MITOCHONDRIAL"/>
    <property type="match status" value="1"/>
</dbReference>
<protein>
    <submittedName>
        <fullName evidence="2">Choline dehydrogenase</fullName>
        <ecNumber evidence="2">1.1.99.1</ecNumber>
    </submittedName>
</protein>
<dbReference type="RefSeq" id="WP_076369673.1">
    <property type="nucleotide sequence ID" value="NZ_FTMG01000001.1"/>
</dbReference>
<reference evidence="2 3" key="1">
    <citation type="submission" date="2020-08" db="EMBL/GenBank/DDBJ databases">
        <title>Genomic Encyclopedia of Type Strains, Phase IV (KMG-V): Genome sequencing to study the core and pangenomes of soil and plant-associated prokaryotes.</title>
        <authorList>
            <person name="Whitman W."/>
        </authorList>
    </citation>
    <scope>NUCLEOTIDE SEQUENCE [LARGE SCALE GENOMIC DNA]</scope>
    <source>
        <strain evidence="2 3">ANJLi2</strain>
    </source>
</reference>
<dbReference type="Gene3D" id="3.50.50.60">
    <property type="entry name" value="FAD/NAD(P)-binding domain"/>
    <property type="match status" value="1"/>
</dbReference>
<dbReference type="InterPro" id="IPR036188">
    <property type="entry name" value="FAD/NAD-bd_sf"/>
</dbReference>
<sequence length="63" mass="6696">MNDTLLSNDAVMRQYDYIIIGGRSAGCVVAGRLAANSEASVLLIESGGSDTAIQEIEHPLMWA</sequence>
<keyword evidence="3" id="KW-1185">Reference proteome</keyword>
<name>A0ABR6PDG0_9SPHI</name>
<dbReference type="EC" id="1.1.99.1" evidence="2"/>
<dbReference type="InterPro" id="IPR012132">
    <property type="entry name" value="GMC_OxRdtase"/>
</dbReference>
<evidence type="ECO:0000313" key="2">
    <source>
        <dbReference type="EMBL" id="MBB6107787.1"/>
    </source>
</evidence>
<proteinExistence type="inferred from homology"/>